<dbReference type="InterPro" id="IPR006555">
    <property type="entry name" value="ATP-dep_Helicase_C"/>
</dbReference>
<evidence type="ECO:0000313" key="16">
    <source>
        <dbReference type="Proteomes" id="UP000886804"/>
    </source>
</evidence>
<name>A0A9D2RJW7_9FIRM</name>
<dbReference type="Gene3D" id="3.40.50.300">
    <property type="entry name" value="P-loop containing nucleotide triphosphate hydrolases"/>
    <property type="match status" value="2"/>
</dbReference>
<comment type="similarity">
    <text evidence="13">Belongs to the helicase family. DinG subfamily.</text>
</comment>
<evidence type="ECO:0000256" key="1">
    <source>
        <dbReference type="ARBA" id="ARBA00022485"/>
    </source>
</evidence>
<keyword evidence="8" id="KW-0408">Iron</keyword>
<dbReference type="InterPro" id="IPR014013">
    <property type="entry name" value="Helic_SF1/SF2_ATP-bd_DinG/Rad3"/>
</dbReference>
<evidence type="ECO:0000256" key="4">
    <source>
        <dbReference type="ARBA" id="ARBA00022763"/>
    </source>
</evidence>
<feature type="domain" description="Helicase ATP-binding" evidence="14">
    <location>
        <begin position="193"/>
        <end position="466"/>
    </location>
</feature>
<evidence type="ECO:0000313" key="15">
    <source>
        <dbReference type="EMBL" id="HJB06593.1"/>
    </source>
</evidence>
<dbReference type="Gene3D" id="3.90.320.10">
    <property type="match status" value="1"/>
</dbReference>
<dbReference type="GO" id="GO:0051539">
    <property type="term" value="F:4 iron, 4 sulfur cluster binding"/>
    <property type="evidence" value="ECO:0007669"/>
    <property type="project" value="UniProtKB-KW"/>
</dbReference>
<evidence type="ECO:0000256" key="3">
    <source>
        <dbReference type="ARBA" id="ARBA00022741"/>
    </source>
</evidence>
<dbReference type="Gene3D" id="1.10.275.40">
    <property type="match status" value="1"/>
</dbReference>
<protein>
    <submittedName>
        <fullName evidence="15">ATP-dependent DNA helicase</fullName>
    </submittedName>
</protein>
<keyword evidence="9" id="KW-0411">Iron-sulfur</keyword>
<dbReference type="InterPro" id="IPR011604">
    <property type="entry name" value="PDDEXK-like_dom_sf"/>
</dbReference>
<keyword evidence="7" id="KW-0067">ATP-binding</keyword>
<evidence type="ECO:0000256" key="11">
    <source>
        <dbReference type="ARBA" id="ARBA00023204"/>
    </source>
</evidence>
<evidence type="ECO:0000256" key="12">
    <source>
        <dbReference type="ARBA" id="ARBA00023235"/>
    </source>
</evidence>
<dbReference type="Pfam" id="PF13307">
    <property type="entry name" value="Helicase_C_2"/>
    <property type="match status" value="1"/>
</dbReference>
<evidence type="ECO:0000256" key="10">
    <source>
        <dbReference type="ARBA" id="ARBA00023125"/>
    </source>
</evidence>
<dbReference type="GO" id="GO:0005524">
    <property type="term" value="F:ATP binding"/>
    <property type="evidence" value="ECO:0007669"/>
    <property type="project" value="UniProtKB-KW"/>
</dbReference>
<keyword evidence="12" id="KW-0413">Isomerase</keyword>
<evidence type="ECO:0000256" key="9">
    <source>
        <dbReference type="ARBA" id="ARBA00023014"/>
    </source>
</evidence>
<dbReference type="PANTHER" id="PTHR11472">
    <property type="entry name" value="DNA REPAIR DEAD HELICASE RAD3/XP-D SUBFAMILY MEMBER"/>
    <property type="match status" value="1"/>
</dbReference>
<dbReference type="Gene3D" id="1.10.30.20">
    <property type="entry name" value="Bacterial XPD DNA helicase, FeS cluster domain"/>
    <property type="match status" value="1"/>
</dbReference>
<organism evidence="15 16">
    <name type="scientific">Candidatus Enterocloster faecavium</name>
    <dbReference type="NCBI Taxonomy" id="2838560"/>
    <lineage>
        <taxon>Bacteria</taxon>
        <taxon>Bacillati</taxon>
        <taxon>Bacillota</taxon>
        <taxon>Clostridia</taxon>
        <taxon>Lachnospirales</taxon>
        <taxon>Lachnospiraceae</taxon>
        <taxon>Enterocloster</taxon>
    </lineage>
</organism>
<gene>
    <name evidence="15" type="ORF">H9716_01865</name>
</gene>
<keyword evidence="3" id="KW-0547">Nucleotide-binding</keyword>
<evidence type="ECO:0000256" key="13">
    <source>
        <dbReference type="ARBA" id="ARBA00038058"/>
    </source>
</evidence>
<evidence type="ECO:0000256" key="6">
    <source>
        <dbReference type="ARBA" id="ARBA00022806"/>
    </source>
</evidence>
<dbReference type="InterPro" id="IPR011545">
    <property type="entry name" value="DEAD/DEAH_box_helicase_dom"/>
</dbReference>
<sequence>MEVDLFLEQTKELPVVRVSVRQLVEFVLRSGDLDNRRTPGAQKEAMQAGSRLHRKIQKKMGAGYRAEVSLKKAVREEEFALQVEGRADGIFSEPAGMVIDEIKCVYMDLNRLSEPDPIHLAQAKCYAYLYGDEHGAASMGVQITYCSIETEEIRRFRRDFSLEELSEWFGGLIHEYLKWARYLYHHKERRNQSLRDLSFPYPYRKGQKGLAAAVYRAIEKGEDLMIQAPTGIGKTLSTIFPSLKAMGEGMGDKLFYLTAKTITRSVAQEAFRVLREKEQLYFSTVTLTAKEKMCVLDVPDCNPVSCPAAKGHFDRVNDAVFEIIHQEFLITREKILEYARRFQVCPFEFCLDISSWVDGIICDYNYVFDPNVRLKRYFSEGNTGMEYLFLIDEAHNLVSRAREMYSAALVKEDFLSAKRVLKAQPDSAKASLALERCNRRLLALKRAGDEEGRLCRVHGTEYRLLEDVKLLALDLSAASEELDAYLNRHLEFADRDLVLDLYFRVRDFLYIHERMDDSWRIYCRLLGDGSFMVKLMCINPASSIQECLEQGRSALFFSATLLPIRYYKELLAGDQETLAVYADSPFPRENKLILTARDVSSAYKRRNSREYGKVAGYIREIVSGKKGNYMVFFPSYQYLEAVEQVFQEQEEKGENPEFFRMVQGTNMSEEEREQFLAAFEVERDSSMAAFCVLGGIFSEGIDLTEEKLIGAIIVGTGLPQMNPEQEILREYFEMPDGKGFAYAYQYPGMNKVLQAAGRVIRTAADRGIIALLDDRFLREDYLSLFPREWDRYTIVDSRNVGEAVRAFWEQDRAGAESTACP</sequence>
<dbReference type="GO" id="GO:0003677">
    <property type="term" value="F:DNA binding"/>
    <property type="evidence" value="ECO:0007669"/>
    <property type="project" value="UniProtKB-KW"/>
</dbReference>
<comment type="caution">
    <text evidence="15">The sequence shown here is derived from an EMBL/GenBank/DDBJ whole genome shotgun (WGS) entry which is preliminary data.</text>
</comment>
<dbReference type="GO" id="GO:0046872">
    <property type="term" value="F:metal ion binding"/>
    <property type="evidence" value="ECO:0007669"/>
    <property type="project" value="UniProtKB-KW"/>
</dbReference>
<dbReference type="Pfam" id="PF00270">
    <property type="entry name" value="DEAD"/>
    <property type="match status" value="1"/>
</dbReference>
<dbReference type="PANTHER" id="PTHR11472:SF34">
    <property type="entry name" value="REGULATOR OF TELOMERE ELONGATION HELICASE 1"/>
    <property type="match status" value="1"/>
</dbReference>
<dbReference type="SUPFAM" id="SSF52540">
    <property type="entry name" value="P-loop containing nucleoside triphosphate hydrolases"/>
    <property type="match status" value="2"/>
</dbReference>
<dbReference type="SMART" id="SM00488">
    <property type="entry name" value="DEXDc2"/>
    <property type="match status" value="1"/>
</dbReference>
<reference evidence="15" key="1">
    <citation type="journal article" date="2021" name="PeerJ">
        <title>Extensive microbial diversity within the chicken gut microbiome revealed by metagenomics and culture.</title>
        <authorList>
            <person name="Gilroy R."/>
            <person name="Ravi A."/>
            <person name="Getino M."/>
            <person name="Pursley I."/>
            <person name="Horton D.L."/>
            <person name="Alikhan N.F."/>
            <person name="Baker D."/>
            <person name="Gharbi K."/>
            <person name="Hall N."/>
            <person name="Watson M."/>
            <person name="Adriaenssens E.M."/>
            <person name="Foster-Nyarko E."/>
            <person name="Jarju S."/>
            <person name="Secka A."/>
            <person name="Antonio M."/>
            <person name="Oren A."/>
            <person name="Chaudhuri R.R."/>
            <person name="La Ragione R."/>
            <person name="Hildebrand F."/>
            <person name="Pallen M.J."/>
        </authorList>
    </citation>
    <scope>NUCLEOTIDE SEQUENCE</scope>
    <source>
        <strain evidence="15">CHK188-4685</strain>
    </source>
</reference>
<dbReference type="GO" id="GO:0003678">
    <property type="term" value="F:DNA helicase activity"/>
    <property type="evidence" value="ECO:0007669"/>
    <property type="project" value="InterPro"/>
</dbReference>
<dbReference type="AlphaFoldDB" id="A0A9D2RJW7"/>
<keyword evidence="2" id="KW-0479">Metal-binding</keyword>
<dbReference type="Proteomes" id="UP000886804">
    <property type="component" value="Unassembled WGS sequence"/>
</dbReference>
<keyword evidence="10" id="KW-0238">DNA-binding</keyword>
<keyword evidence="11" id="KW-0234">DNA repair</keyword>
<dbReference type="InterPro" id="IPR045028">
    <property type="entry name" value="DinG/Rad3-like"/>
</dbReference>
<evidence type="ECO:0000256" key="2">
    <source>
        <dbReference type="ARBA" id="ARBA00022723"/>
    </source>
</evidence>
<keyword evidence="6 15" id="KW-0347">Helicase</keyword>
<keyword evidence="1" id="KW-0004">4Fe-4S</keyword>
<dbReference type="InterPro" id="IPR027417">
    <property type="entry name" value="P-loop_NTPase"/>
</dbReference>
<reference evidence="15" key="2">
    <citation type="submission" date="2021-04" db="EMBL/GenBank/DDBJ databases">
        <authorList>
            <person name="Gilroy R."/>
        </authorList>
    </citation>
    <scope>NUCLEOTIDE SEQUENCE</scope>
    <source>
        <strain evidence="15">CHK188-4685</strain>
    </source>
</reference>
<evidence type="ECO:0000256" key="8">
    <source>
        <dbReference type="ARBA" id="ARBA00023004"/>
    </source>
</evidence>
<dbReference type="GO" id="GO:0016818">
    <property type="term" value="F:hydrolase activity, acting on acid anhydrides, in phosphorus-containing anhydrides"/>
    <property type="evidence" value="ECO:0007669"/>
    <property type="project" value="InterPro"/>
</dbReference>
<dbReference type="InterPro" id="IPR006554">
    <property type="entry name" value="Helicase-like_DEXD_c2"/>
</dbReference>
<dbReference type="InterPro" id="IPR010614">
    <property type="entry name" value="RAD3-like_helicase_DEAD"/>
</dbReference>
<accession>A0A9D2RJW7</accession>
<evidence type="ECO:0000256" key="7">
    <source>
        <dbReference type="ARBA" id="ARBA00022840"/>
    </source>
</evidence>
<dbReference type="SMART" id="SM00491">
    <property type="entry name" value="HELICc2"/>
    <property type="match status" value="1"/>
</dbReference>
<dbReference type="PROSITE" id="PS51193">
    <property type="entry name" value="HELICASE_ATP_BIND_2"/>
    <property type="match status" value="1"/>
</dbReference>
<dbReference type="GO" id="GO:0006281">
    <property type="term" value="P:DNA repair"/>
    <property type="evidence" value="ECO:0007669"/>
    <property type="project" value="UniProtKB-KW"/>
</dbReference>
<keyword evidence="5" id="KW-0378">Hydrolase</keyword>
<dbReference type="Pfam" id="PF06733">
    <property type="entry name" value="DEAD_2"/>
    <property type="match status" value="1"/>
</dbReference>
<evidence type="ECO:0000256" key="5">
    <source>
        <dbReference type="ARBA" id="ARBA00022801"/>
    </source>
</evidence>
<dbReference type="InterPro" id="IPR042493">
    <property type="entry name" value="XPD_DNA_FeS"/>
</dbReference>
<evidence type="ECO:0000259" key="14">
    <source>
        <dbReference type="PROSITE" id="PS51193"/>
    </source>
</evidence>
<dbReference type="EMBL" id="DWYS01000022">
    <property type="protein sequence ID" value="HJB06593.1"/>
    <property type="molecule type" value="Genomic_DNA"/>
</dbReference>
<proteinExistence type="inferred from homology"/>
<keyword evidence="4" id="KW-0227">DNA damage</keyword>